<accession>A7A0I3</accession>
<evidence type="ECO:0000313" key="3">
    <source>
        <dbReference type="Proteomes" id="UP000007060"/>
    </source>
</evidence>
<gene>
    <name evidence="2" type="ORF">SCY_0094</name>
</gene>
<dbReference type="EMBL" id="AAFW02000160">
    <property type="protein sequence ID" value="EDN59778.1"/>
    <property type="molecule type" value="Genomic_DNA"/>
</dbReference>
<feature type="compositionally biased region" description="Polar residues" evidence="1">
    <location>
        <begin position="12"/>
        <end position="23"/>
    </location>
</feature>
<proteinExistence type="predicted"/>
<sequence length="193" mass="21342">MYYFTKRTYGTTNASSMAPSWSRSEPRLHSPRQRGKDLSDQRLKTICITSASALASSPRQSVVVPADFPSARQAISAATTPRIYIQDAHNYANAHIKRYRKKRKPTTVITHPLSVHNAKLKETTHPATAGHAQPLPGTRGTPAGRAPKPPYAPHCALRRKPGRIEHAARAAARIRRTARGKQPRVLIHRAVLV</sequence>
<evidence type="ECO:0000313" key="2">
    <source>
        <dbReference type="EMBL" id="EDN59778.1"/>
    </source>
</evidence>
<dbReference type="HOGENOM" id="CLU_1409818_0_0_1"/>
<protein>
    <submittedName>
        <fullName evidence="2">Uncharacterized protein</fullName>
    </submittedName>
</protein>
<feature type="compositionally biased region" description="Basic and acidic residues" evidence="1">
    <location>
        <begin position="24"/>
        <end position="39"/>
    </location>
</feature>
<dbReference type="AlphaFoldDB" id="A7A0I3"/>
<feature type="region of interest" description="Disordered" evidence="1">
    <location>
        <begin position="124"/>
        <end position="156"/>
    </location>
</feature>
<evidence type="ECO:0000256" key="1">
    <source>
        <dbReference type="SAM" id="MobiDB-lite"/>
    </source>
</evidence>
<reference evidence="2 3" key="1">
    <citation type="journal article" date="2007" name="Proc. Natl. Acad. Sci. U.S.A.">
        <title>Genome sequencing and comparative analysis of Saccharomyces cerevisiae strain YJM789.</title>
        <authorList>
            <person name="Wei W."/>
            <person name="McCusker J.H."/>
            <person name="Hyman R.W."/>
            <person name="Jones T."/>
            <person name="Ning Y."/>
            <person name="Cao Z."/>
            <person name="Gu Z."/>
            <person name="Bruno D."/>
            <person name="Miranda M."/>
            <person name="Nguyen M."/>
            <person name="Wilhelmy J."/>
            <person name="Komp C."/>
            <person name="Tamse R."/>
            <person name="Wang X."/>
            <person name="Jia P."/>
            <person name="Luedi P."/>
            <person name="Oefner P.J."/>
            <person name="David L."/>
            <person name="Dietrich F.S."/>
            <person name="Li Y."/>
            <person name="Davis R.W."/>
            <person name="Steinmetz L.M."/>
        </authorList>
    </citation>
    <scope>NUCLEOTIDE SEQUENCE [LARGE SCALE GENOMIC DNA]</scope>
    <source>
        <strain evidence="2 3">YJM789</strain>
    </source>
</reference>
<organism evidence="2 3">
    <name type="scientific">Saccharomyces cerevisiae (strain YJM789)</name>
    <name type="common">Baker's yeast</name>
    <dbReference type="NCBI Taxonomy" id="307796"/>
    <lineage>
        <taxon>Eukaryota</taxon>
        <taxon>Fungi</taxon>
        <taxon>Dikarya</taxon>
        <taxon>Ascomycota</taxon>
        <taxon>Saccharomycotina</taxon>
        <taxon>Saccharomycetes</taxon>
        <taxon>Saccharomycetales</taxon>
        <taxon>Saccharomycetaceae</taxon>
        <taxon>Saccharomyces</taxon>
    </lineage>
</organism>
<dbReference type="Proteomes" id="UP000007060">
    <property type="component" value="Unassembled WGS sequence"/>
</dbReference>
<feature type="region of interest" description="Disordered" evidence="1">
    <location>
        <begin position="12"/>
        <end position="39"/>
    </location>
</feature>
<name>A7A0I3_YEAS7</name>
<comment type="caution">
    <text evidence="2">The sequence shown here is derived from an EMBL/GenBank/DDBJ whole genome shotgun (WGS) entry which is preliminary data.</text>
</comment>